<gene>
    <name evidence="1" type="ORF">BDA99DRAFT_574211</name>
</gene>
<name>A0AAD5JV24_9FUNG</name>
<dbReference type="AlphaFoldDB" id="A0AAD5JV24"/>
<dbReference type="InterPro" id="IPR032675">
    <property type="entry name" value="LRR_dom_sf"/>
</dbReference>
<dbReference type="SUPFAM" id="SSF52047">
    <property type="entry name" value="RNI-like"/>
    <property type="match status" value="1"/>
</dbReference>
<evidence type="ECO:0008006" key="3">
    <source>
        <dbReference type="Google" id="ProtNLM"/>
    </source>
</evidence>
<dbReference type="Gene3D" id="1.20.1280.50">
    <property type="match status" value="1"/>
</dbReference>
<sequence>MFLIVIVAQQYQEKNQDNNRQNKKYAMPSHQDSIKRKAKLPLKRFSKRLATDNESNSNDSTSIRCLSVDEMWDQLSSGVHDVFDQGYYDLAIEQSDEVIHNLNEMFIKAIKLRLNVWIKMGNLTGQLKNAAILVEKAPTDPTGYISMARVYSMRGQQRGVIAVTSEGMRNVPSTEQPESYKVLITLYQEAHARIARRIDFLTELPYDIACTVADHLSKTARGACVKVSRAWRDQLLHYPKIWRTCTIYPVSYDLNLQLLPKITMFIKDLSIDCPSQSIFDKCMELVGTADFPILQKLAVSTRYWDNNCHDWVLTNVSDTLMELDLAFHGTFAASLSRILMICKKLTVLKYYCWTTSRWFSVPTLPGATLLTNVDLGCHRGMVQGNRLIGLFENSPRLRVINMRSFDEGALPAIHQYCPDLTILTLNVDDYTDVVDVVEDRIPNDVVGLRHLLLYNVVSGAIVKPFLETHQNTIEELELVLYSEAELPTTAIVAGEGDDWGFLSNLNNMPNIHRLSIYAGRSSPIQEQNLLSAIRKCPALYFLSLECFSHHGITCDTFQAIGSLQELNKLRIASCHIILPNGNNNNNNEDSDDTDETLNPTQLLGVLKNLTHVEIAYCRGSTDALLDGVASIPNLMLVEIRGKMTTMNVNLRNITSKLAILEFLQQIEFDSVNLSLEALQEFNEESCHIKQIVLRNIKNIDKYQARQILPSHISII</sequence>
<reference evidence="1" key="1">
    <citation type="journal article" date="2022" name="IScience">
        <title>Evolution of zygomycete secretomes and the origins of terrestrial fungal ecologies.</title>
        <authorList>
            <person name="Chang Y."/>
            <person name="Wang Y."/>
            <person name="Mondo S."/>
            <person name="Ahrendt S."/>
            <person name="Andreopoulos W."/>
            <person name="Barry K."/>
            <person name="Beard J."/>
            <person name="Benny G.L."/>
            <person name="Blankenship S."/>
            <person name="Bonito G."/>
            <person name="Cuomo C."/>
            <person name="Desiro A."/>
            <person name="Gervers K.A."/>
            <person name="Hundley H."/>
            <person name="Kuo A."/>
            <person name="LaButti K."/>
            <person name="Lang B.F."/>
            <person name="Lipzen A."/>
            <person name="O'Donnell K."/>
            <person name="Pangilinan J."/>
            <person name="Reynolds N."/>
            <person name="Sandor L."/>
            <person name="Smith M.E."/>
            <person name="Tsang A."/>
            <person name="Grigoriev I.V."/>
            <person name="Stajich J.E."/>
            <person name="Spatafora J.W."/>
        </authorList>
    </citation>
    <scope>NUCLEOTIDE SEQUENCE</scope>
    <source>
        <strain evidence="1">RSA 2281</strain>
    </source>
</reference>
<evidence type="ECO:0000313" key="1">
    <source>
        <dbReference type="EMBL" id="KAI9255253.1"/>
    </source>
</evidence>
<organism evidence="1 2">
    <name type="scientific">Phascolomyces articulosus</name>
    <dbReference type="NCBI Taxonomy" id="60185"/>
    <lineage>
        <taxon>Eukaryota</taxon>
        <taxon>Fungi</taxon>
        <taxon>Fungi incertae sedis</taxon>
        <taxon>Mucoromycota</taxon>
        <taxon>Mucoromycotina</taxon>
        <taxon>Mucoromycetes</taxon>
        <taxon>Mucorales</taxon>
        <taxon>Lichtheimiaceae</taxon>
        <taxon>Phascolomyces</taxon>
    </lineage>
</organism>
<dbReference type="SUPFAM" id="SSF81383">
    <property type="entry name" value="F-box domain"/>
    <property type="match status" value="1"/>
</dbReference>
<comment type="caution">
    <text evidence="1">The sequence shown here is derived from an EMBL/GenBank/DDBJ whole genome shotgun (WGS) entry which is preliminary data.</text>
</comment>
<dbReference type="GO" id="GO:0019005">
    <property type="term" value="C:SCF ubiquitin ligase complex"/>
    <property type="evidence" value="ECO:0007669"/>
    <property type="project" value="TreeGrafter"/>
</dbReference>
<keyword evidence="2" id="KW-1185">Reference proteome</keyword>
<proteinExistence type="predicted"/>
<dbReference type="InterPro" id="IPR036047">
    <property type="entry name" value="F-box-like_dom_sf"/>
</dbReference>
<accession>A0AAD5JV24</accession>
<protein>
    <recommendedName>
        <fullName evidence="3">F-box domain-containing protein</fullName>
    </recommendedName>
</protein>
<dbReference type="GO" id="GO:0031146">
    <property type="term" value="P:SCF-dependent proteasomal ubiquitin-dependent protein catabolic process"/>
    <property type="evidence" value="ECO:0007669"/>
    <property type="project" value="TreeGrafter"/>
</dbReference>
<evidence type="ECO:0000313" key="2">
    <source>
        <dbReference type="Proteomes" id="UP001209540"/>
    </source>
</evidence>
<dbReference type="Proteomes" id="UP001209540">
    <property type="component" value="Unassembled WGS sequence"/>
</dbReference>
<dbReference type="Gene3D" id="3.80.10.10">
    <property type="entry name" value="Ribonuclease Inhibitor"/>
    <property type="match status" value="1"/>
</dbReference>
<reference evidence="1" key="2">
    <citation type="submission" date="2023-02" db="EMBL/GenBank/DDBJ databases">
        <authorList>
            <consortium name="DOE Joint Genome Institute"/>
            <person name="Mondo S.J."/>
            <person name="Chang Y."/>
            <person name="Wang Y."/>
            <person name="Ahrendt S."/>
            <person name="Andreopoulos W."/>
            <person name="Barry K."/>
            <person name="Beard J."/>
            <person name="Benny G.L."/>
            <person name="Blankenship S."/>
            <person name="Bonito G."/>
            <person name="Cuomo C."/>
            <person name="Desiro A."/>
            <person name="Gervers K.A."/>
            <person name="Hundley H."/>
            <person name="Kuo A."/>
            <person name="LaButti K."/>
            <person name="Lang B.F."/>
            <person name="Lipzen A."/>
            <person name="O'Donnell K."/>
            <person name="Pangilinan J."/>
            <person name="Reynolds N."/>
            <person name="Sandor L."/>
            <person name="Smith M.W."/>
            <person name="Tsang A."/>
            <person name="Grigoriev I.V."/>
            <person name="Stajich J.E."/>
            <person name="Spatafora J.W."/>
        </authorList>
    </citation>
    <scope>NUCLEOTIDE SEQUENCE</scope>
    <source>
        <strain evidence="1">RSA 2281</strain>
    </source>
</reference>
<dbReference type="PANTHER" id="PTHR13318">
    <property type="entry name" value="PARTNER OF PAIRED, ISOFORM B-RELATED"/>
    <property type="match status" value="1"/>
</dbReference>
<dbReference type="EMBL" id="JAIXMP010000023">
    <property type="protein sequence ID" value="KAI9255253.1"/>
    <property type="molecule type" value="Genomic_DNA"/>
</dbReference>